<dbReference type="SUPFAM" id="SSF46785">
    <property type="entry name" value="Winged helix' DNA-binding domain"/>
    <property type="match status" value="1"/>
</dbReference>
<organism evidence="3 4">
    <name type="scientific">Paenibacillus rhizovicinus</name>
    <dbReference type="NCBI Taxonomy" id="2704463"/>
    <lineage>
        <taxon>Bacteria</taxon>
        <taxon>Bacillati</taxon>
        <taxon>Bacillota</taxon>
        <taxon>Bacilli</taxon>
        <taxon>Bacillales</taxon>
        <taxon>Paenibacillaceae</taxon>
        <taxon>Paenibacillus</taxon>
    </lineage>
</organism>
<dbReference type="EMBL" id="CP048286">
    <property type="protein sequence ID" value="QHW31092.1"/>
    <property type="molecule type" value="Genomic_DNA"/>
</dbReference>
<dbReference type="InterPro" id="IPR005149">
    <property type="entry name" value="Tscrpt_reg_PadR_N"/>
</dbReference>
<keyword evidence="4" id="KW-1185">Reference proteome</keyword>
<dbReference type="InterPro" id="IPR036390">
    <property type="entry name" value="WH_DNA-bd_sf"/>
</dbReference>
<evidence type="ECO:0000313" key="4">
    <source>
        <dbReference type="Proteomes" id="UP000479114"/>
    </source>
</evidence>
<name>A0A6C0P359_9BACL</name>
<evidence type="ECO:0000259" key="2">
    <source>
        <dbReference type="Pfam" id="PF03551"/>
    </source>
</evidence>
<dbReference type="KEGG" id="prz:GZH47_09650"/>
<evidence type="ECO:0000313" key="3">
    <source>
        <dbReference type="EMBL" id="QHW31092.1"/>
    </source>
</evidence>
<feature type="compositionally biased region" description="Polar residues" evidence="1">
    <location>
        <begin position="215"/>
        <end position="226"/>
    </location>
</feature>
<feature type="domain" description="Transcription regulator PadR N-terminal" evidence="2">
    <location>
        <begin position="7"/>
        <end position="83"/>
    </location>
</feature>
<proteinExistence type="predicted"/>
<dbReference type="Proteomes" id="UP000479114">
    <property type="component" value="Chromosome"/>
</dbReference>
<gene>
    <name evidence="3" type="ORF">GZH47_09650</name>
</gene>
<accession>A0A6C0P359</accession>
<dbReference type="PANTHER" id="PTHR33169:SF27">
    <property type="entry name" value="TRANSCRIPTIONAL REGULATOR PADR FAMILY PROTEIN"/>
    <property type="match status" value="1"/>
</dbReference>
<sequence length="226" mass="26060">MSMRLLILGLLMERERHPYEIRQTIKLRNWNECFKLRDGSLYYAVDQLREDGLIEAAEVVSVPGDNRPDKTIYRITESGREAFLLLLQEQFKLTSYPQHPLFLAMPFVRHGNSDIIEELVLKQVEDCEARIARMNAIIELKGDLIPRGSTLMLEGFIKFGETEREWLLQLLGETRSGKLFEPHKMTPDQLEAYVIKLKEFEKTESPEPGPGNVPQDKNSSTNNSNP</sequence>
<dbReference type="Pfam" id="PF03551">
    <property type="entry name" value="PadR"/>
    <property type="match status" value="1"/>
</dbReference>
<dbReference type="RefSeq" id="WP_162639901.1">
    <property type="nucleotide sequence ID" value="NZ_CP048286.1"/>
</dbReference>
<evidence type="ECO:0000256" key="1">
    <source>
        <dbReference type="SAM" id="MobiDB-lite"/>
    </source>
</evidence>
<dbReference type="InterPro" id="IPR052509">
    <property type="entry name" value="Metal_resp_DNA-bind_regulator"/>
</dbReference>
<feature type="region of interest" description="Disordered" evidence="1">
    <location>
        <begin position="201"/>
        <end position="226"/>
    </location>
</feature>
<dbReference type="Gene3D" id="1.10.10.10">
    <property type="entry name" value="Winged helix-like DNA-binding domain superfamily/Winged helix DNA-binding domain"/>
    <property type="match status" value="1"/>
</dbReference>
<protein>
    <submittedName>
        <fullName evidence="3">PadR family transcriptional regulator</fullName>
    </submittedName>
</protein>
<dbReference type="PANTHER" id="PTHR33169">
    <property type="entry name" value="PADR-FAMILY TRANSCRIPTIONAL REGULATOR"/>
    <property type="match status" value="1"/>
</dbReference>
<reference evidence="3 4" key="1">
    <citation type="submission" date="2020-02" db="EMBL/GenBank/DDBJ databases">
        <title>Paenibacillus sp. nov., isolated from rhizosphere soil of tomato.</title>
        <authorList>
            <person name="Weon H.-Y."/>
            <person name="Lee S.A."/>
        </authorList>
    </citation>
    <scope>NUCLEOTIDE SEQUENCE [LARGE SCALE GENOMIC DNA]</scope>
    <source>
        <strain evidence="3 4">14171R-81</strain>
    </source>
</reference>
<dbReference type="AlphaFoldDB" id="A0A6C0P359"/>
<dbReference type="InterPro" id="IPR036388">
    <property type="entry name" value="WH-like_DNA-bd_sf"/>
</dbReference>